<sequence length="279" mass="31026">MEPRGCVRVWPLLWLGHEGHAGPALRDLLDYQRHLGDYRGGVCTPAAQLQGVLVGCPHPGRASLQWLRHFLRNAHLQQAGDALLQMGEHQGHSDHDWKDTKGCTPVYSRKLDPRAVDGPQLYVHASPGRYGAGHLLAGDGTQHLLPEAHLRGAPRPSSQCGQTDAHWHHCGAYAKAILQLRNRHAMQASWNPVLGVWCHHADRGNHLHQIRSGTLCPNPDKKHPCVASCAVPAECPVCLWVRALLQTSGQVQGLRGNRFRHTSHVGKRSRRRNLRRIQV</sequence>
<dbReference type="AlphaFoldDB" id="A0A4D5RZR8"/>
<dbReference type="EMBL" id="GHJT01008588">
    <property type="protein sequence ID" value="MOY42559.1"/>
    <property type="molecule type" value="Transcribed_RNA"/>
</dbReference>
<accession>A0A4D5RZR8</accession>
<reference evidence="1" key="1">
    <citation type="submission" date="2019-04" db="EMBL/GenBank/DDBJ databases">
        <title>An insight into the mialome of Ixodes scapularis.</title>
        <authorList>
            <person name="Ribeiro J.M."/>
            <person name="Mather T.N."/>
            <person name="Karim S."/>
        </authorList>
    </citation>
    <scope>NUCLEOTIDE SEQUENCE</scope>
</reference>
<proteinExistence type="predicted"/>
<name>A0A4D5RZR8_IXOSC</name>
<organism evidence="1">
    <name type="scientific">Ixodes scapularis</name>
    <name type="common">Black-legged tick</name>
    <name type="synonym">Deer tick</name>
    <dbReference type="NCBI Taxonomy" id="6945"/>
    <lineage>
        <taxon>Eukaryota</taxon>
        <taxon>Metazoa</taxon>
        <taxon>Ecdysozoa</taxon>
        <taxon>Arthropoda</taxon>
        <taxon>Chelicerata</taxon>
        <taxon>Arachnida</taxon>
        <taxon>Acari</taxon>
        <taxon>Parasitiformes</taxon>
        <taxon>Ixodida</taxon>
        <taxon>Ixodoidea</taxon>
        <taxon>Ixodidae</taxon>
        <taxon>Ixodinae</taxon>
        <taxon>Ixodes</taxon>
    </lineage>
</organism>
<protein>
    <submittedName>
        <fullName evidence="1">Putative secreted protein</fullName>
    </submittedName>
</protein>
<evidence type="ECO:0000313" key="1">
    <source>
        <dbReference type="EMBL" id="MOY42559.1"/>
    </source>
</evidence>